<evidence type="ECO:0000313" key="2">
    <source>
        <dbReference type="Proteomes" id="UP000286641"/>
    </source>
</evidence>
<protein>
    <submittedName>
        <fullName evidence="3">Uncharacterized protein LOC112813318</fullName>
    </submittedName>
</protein>
<dbReference type="RefSeq" id="XP_025714153.1">
    <property type="nucleotide sequence ID" value="XM_025858368.1"/>
</dbReference>
<reference evidence="3" key="2">
    <citation type="submission" date="2025-08" db="UniProtKB">
        <authorList>
            <consortium name="RefSeq"/>
        </authorList>
    </citation>
    <scope>IDENTIFICATION</scope>
    <source>
        <tissue evidence="3">Blood</tissue>
    </source>
</reference>
<accession>A0A3Q7N004</accession>
<organism evidence="2 3">
    <name type="scientific">Callorhinus ursinus</name>
    <name type="common">Northern fur seal</name>
    <dbReference type="NCBI Taxonomy" id="34884"/>
    <lineage>
        <taxon>Eukaryota</taxon>
        <taxon>Metazoa</taxon>
        <taxon>Chordata</taxon>
        <taxon>Craniata</taxon>
        <taxon>Vertebrata</taxon>
        <taxon>Euteleostomi</taxon>
        <taxon>Mammalia</taxon>
        <taxon>Eutheria</taxon>
        <taxon>Laurasiatheria</taxon>
        <taxon>Carnivora</taxon>
        <taxon>Caniformia</taxon>
        <taxon>Pinnipedia</taxon>
        <taxon>Otariidae</taxon>
        <taxon>Callorhinus</taxon>
    </lineage>
</organism>
<evidence type="ECO:0000256" key="1">
    <source>
        <dbReference type="SAM" id="MobiDB-lite"/>
    </source>
</evidence>
<evidence type="ECO:0000313" key="3">
    <source>
        <dbReference type="RefSeq" id="XP_025714153.1"/>
    </source>
</evidence>
<name>A0A3Q7N004_CALUR</name>
<feature type="region of interest" description="Disordered" evidence="1">
    <location>
        <begin position="156"/>
        <end position="235"/>
    </location>
</feature>
<keyword evidence="2" id="KW-1185">Reference proteome</keyword>
<dbReference type="AlphaFoldDB" id="A0A3Q7N004"/>
<gene>
    <name evidence="3" type="primary">LOC112813318</name>
</gene>
<reference key="1">
    <citation type="submission" date="2019-01" db="UniProtKB">
        <authorList>
            <consortium name="RefSeq"/>
        </authorList>
    </citation>
    <scope>IDENTIFICATION</scope>
</reference>
<dbReference type="InParanoid" id="A0A3Q7N004"/>
<proteinExistence type="predicted"/>
<feature type="region of interest" description="Disordered" evidence="1">
    <location>
        <begin position="1"/>
        <end position="35"/>
    </location>
</feature>
<dbReference type="Proteomes" id="UP000286641">
    <property type="component" value="Unplaced"/>
</dbReference>
<sequence length="450" mass="48998">MWYQQPSSKAIEIDTPRHPPQSPASTSVRMERQELRLALDPLPTKATRRSPEGRWCWRHDNLIVFLQAQDTAGLHHLGEASNTRPARSFSSSLKATGVWFLKGQEGPPPEDDVPPWPWRKGPAEAGFEGHCPRKGATVAQPVLLRCLQEFHRKDRELGGTAVPPRGPPGPRELAPVARPGRRSELPWRRAFARRPRVDTTSPGGRGRGRRPASDAGVPNITRRTPGDAAAEAARTETAFGKVRRPRTGPRVFPLRPAAPRFHPTSAAALHARAPTVLLDAGLAPATQPLGRKLVCLLSLAAALEPRFSLRPAFGKRLPRYKAHWLRHPEVASSWDSAPWRFFLGGRGKLCPSSRPVLGGQGLGPGRLSAAPLAGSGLPRALPCGLHRSSKERALDWVCGDPACGACVSPWSSRADCPSRSCRGRDIPFSCPRGTAKGPPTRPKDGHIFWS</sequence>